<keyword evidence="2" id="KW-1185">Reference proteome</keyword>
<comment type="caution">
    <text evidence="1">The sequence shown here is derived from an EMBL/GenBank/DDBJ whole genome shotgun (WGS) entry which is preliminary data.</text>
</comment>
<dbReference type="RefSeq" id="WP_377315411.1">
    <property type="nucleotide sequence ID" value="NZ_JBHUIY010000011.1"/>
</dbReference>
<dbReference type="SUPFAM" id="SSF140566">
    <property type="entry name" value="FlgN-like"/>
    <property type="match status" value="1"/>
</dbReference>
<evidence type="ECO:0008006" key="3">
    <source>
        <dbReference type="Google" id="ProtNLM"/>
    </source>
</evidence>
<protein>
    <recommendedName>
        <fullName evidence="3">FlgN protein</fullName>
    </recommendedName>
</protein>
<dbReference type="InterPro" id="IPR036679">
    <property type="entry name" value="FlgN-like_sf"/>
</dbReference>
<sequence>MPAPQPQGEVAAGGVDPAGLMAACCDLCELLDIENDALVHHDPETVAMLIDRKEALTGAYADAVRRIAAGAPRSAEAFTPEQRDALLAAARELDGLIARNAALLEAAIEASQRAIEVIALTVREAQAADSAVVYNRGGTLSGSEDQIGGHSFNNLT</sequence>
<name>A0ABW5C8F6_9PROT</name>
<accession>A0ABW5C8F6</accession>
<proteinExistence type="predicted"/>
<evidence type="ECO:0000313" key="2">
    <source>
        <dbReference type="Proteomes" id="UP001597296"/>
    </source>
</evidence>
<dbReference type="Proteomes" id="UP001597296">
    <property type="component" value="Unassembled WGS sequence"/>
</dbReference>
<evidence type="ECO:0000313" key="1">
    <source>
        <dbReference type="EMBL" id="MFD2233599.1"/>
    </source>
</evidence>
<organism evidence="1 2">
    <name type="scientific">Phaeospirillum tilakii</name>
    <dbReference type="NCBI Taxonomy" id="741673"/>
    <lineage>
        <taxon>Bacteria</taxon>
        <taxon>Pseudomonadati</taxon>
        <taxon>Pseudomonadota</taxon>
        <taxon>Alphaproteobacteria</taxon>
        <taxon>Rhodospirillales</taxon>
        <taxon>Rhodospirillaceae</taxon>
        <taxon>Phaeospirillum</taxon>
    </lineage>
</organism>
<gene>
    <name evidence="1" type="ORF">ACFSNB_07255</name>
</gene>
<dbReference type="EMBL" id="JBHUIY010000011">
    <property type="protein sequence ID" value="MFD2233599.1"/>
    <property type="molecule type" value="Genomic_DNA"/>
</dbReference>
<reference evidence="2" key="1">
    <citation type="journal article" date="2019" name="Int. J. Syst. Evol. Microbiol.">
        <title>The Global Catalogue of Microorganisms (GCM) 10K type strain sequencing project: providing services to taxonomists for standard genome sequencing and annotation.</title>
        <authorList>
            <consortium name="The Broad Institute Genomics Platform"/>
            <consortium name="The Broad Institute Genome Sequencing Center for Infectious Disease"/>
            <person name="Wu L."/>
            <person name="Ma J."/>
        </authorList>
    </citation>
    <scope>NUCLEOTIDE SEQUENCE [LARGE SCALE GENOMIC DNA]</scope>
    <source>
        <strain evidence="2">KCTC 15012</strain>
    </source>
</reference>